<dbReference type="KEGG" id="pbj:VN24_08970"/>
<dbReference type="SUPFAM" id="SSF48317">
    <property type="entry name" value="Acid phosphatase/Vanadium-dependent haloperoxidase"/>
    <property type="match status" value="1"/>
</dbReference>
<dbReference type="InterPro" id="IPR000326">
    <property type="entry name" value="PAP2/HPO"/>
</dbReference>
<dbReference type="PANTHER" id="PTHR14969:SF13">
    <property type="entry name" value="AT30094P"/>
    <property type="match status" value="1"/>
</dbReference>
<dbReference type="Pfam" id="PF01569">
    <property type="entry name" value="PAP2"/>
    <property type="match status" value="1"/>
</dbReference>
<organism evidence="3 4">
    <name type="scientific">Paenibacillus beijingensis</name>
    <dbReference type="NCBI Taxonomy" id="1126833"/>
    <lineage>
        <taxon>Bacteria</taxon>
        <taxon>Bacillati</taxon>
        <taxon>Bacillota</taxon>
        <taxon>Bacilli</taxon>
        <taxon>Bacillales</taxon>
        <taxon>Paenibacillaceae</taxon>
        <taxon>Paenibacillus</taxon>
    </lineage>
</organism>
<keyword evidence="1" id="KW-0812">Transmembrane</keyword>
<evidence type="ECO:0000256" key="1">
    <source>
        <dbReference type="SAM" id="Phobius"/>
    </source>
</evidence>
<keyword evidence="1" id="KW-1133">Transmembrane helix</keyword>
<feature type="transmembrane region" description="Helical" evidence="1">
    <location>
        <begin position="158"/>
        <end position="179"/>
    </location>
</feature>
<feature type="domain" description="Phosphatidic acid phosphatase type 2/haloperoxidase" evidence="2">
    <location>
        <begin position="89"/>
        <end position="200"/>
    </location>
</feature>
<feature type="transmembrane region" description="Helical" evidence="1">
    <location>
        <begin position="185"/>
        <end position="204"/>
    </location>
</feature>
<dbReference type="PANTHER" id="PTHR14969">
    <property type="entry name" value="SPHINGOSINE-1-PHOSPHATE PHOSPHOHYDROLASE"/>
    <property type="match status" value="1"/>
</dbReference>
<keyword evidence="1" id="KW-0472">Membrane</keyword>
<dbReference type="PATRIC" id="fig|1126833.4.peg.1985"/>
<evidence type="ECO:0000313" key="3">
    <source>
        <dbReference type="EMBL" id="AJY74691.1"/>
    </source>
</evidence>
<dbReference type="HOGENOM" id="CLU_072573_3_3_9"/>
<proteinExistence type="predicted"/>
<evidence type="ECO:0000313" key="4">
    <source>
        <dbReference type="Proteomes" id="UP000032633"/>
    </source>
</evidence>
<feature type="transmembrane region" description="Helical" evidence="1">
    <location>
        <begin position="89"/>
        <end position="106"/>
    </location>
</feature>
<keyword evidence="4" id="KW-1185">Reference proteome</keyword>
<dbReference type="Gene3D" id="1.20.144.10">
    <property type="entry name" value="Phosphatidic acid phosphatase type 2/haloperoxidase"/>
    <property type="match status" value="2"/>
</dbReference>
<dbReference type="AlphaFoldDB" id="A0A0D5NHG1"/>
<dbReference type="OrthoDB" id="9789113at2"/>
<dbReference type="InterPro" id="IPR036938">
    <property type="entry name" value="PAP2/HPO_sf"/>
</dbReference>
<dbReference type="SMART" id="SM00014">
    <property type="entry name" value="acidPPc"/>
    <property type="match status" value="1"/>
</dbReference>
<feature type="transmembrane region" description="Helical" evidence="1">
    <location>
        <begin position="58"/>
        <end position="82"/>
    </location>
</feature>
<evidence type="ECO:0000259" key="2">
    <source>
        <dbReference type="SMART" id="SM00014"/>
    </source>
</evidence>
<sequence length="218" mass="23698">MNEFKRVRGAFGLAVLLTLGFALIAMMVRYEKIAGFDSAIISVITGLRSSALTPVMRFFSAIGGGTVSTILSFVMLGILYLIFRQRRELIFFLFVSVGSLLINSLFKNLFQRERPISQFVEEGGFSFPSGQSMAAMALYGTAAYLLARHAASTKAKIVIIAISLSMVVIIGASRIYLGAHYPSDIMGGYSATAAWLCLSVVLFNGTTGTKKRRMTADM</sequence>
<dbReference type="CDD" id="cd03392">
    <property type="entry name" value="PAP2_like_2"/>
    <property type="match status" value="1"/>
</dbReference>
<protein>
    <recommendedName>
        <fullName evidence="2">Phosphatidic acid phosphatase type 2/haloperoxidase domain-containing protein</fullName>
    </recommendedName>
</protein>
<feature type="transmembrane region" description="Helical" evidence="1">
    <location>
        <begin position="126"/>
        <end position="146"/>
    </location>
</feature>
<dbReference type="RefSeq" id="WP_045670124.1">
    <property type="nucleotide sequence ID" value="NZ_CP011058.1"/>
</dbReference>
<name>A0A0D5NHG1_9BACL</name>
<accession>A0A0D5NHG1</accession>
<reference evidence="3 4" key="1">
    <citation type="journal article" date="2015" name="J. Biotechnol.">
        <title>Complete genome sequence of Paenibacillus beijingensis 7188(T) (=DSM 24997(T)), a novel rhizobacterium from jujube garden soil.</title>
        <authorList>
            <person name="Kwak Y."/>
            <person name="Shin J.H."/>
        </authorList>
    </citation>
    <scope>NUCLEOTIDE SEQUENCE [LARGE SCALE GENOMIC DNA]</scope>
    <source>
        <strain evidence="3 4">DSM 24997</strain>
    </source>
</reference>
<dbReference type="EMBL" id="CP011058">
    <property type="protein sequence ID" value="AJY74691.1"/>
    <property type="molecule type" value="Genomic_DNA"/>
</dbReference>
<dbReference type="Proteomes" id="UP000032633">
    <property type="component" value="Chromosome"/>
</dbReference>
<feature type="transmembrane region" description="Helical" evidence="1">
    <location>
        <begin position="7"/>
        <end position="28"/>
    </location>
</feature>
<dbReference type="STRING" id="1126833.VN24_08970"/>
<gene>
    <name evidence="3" type="ORF">VN24_08970</name>
</gene>
<reference evidence="4" key="2">
    <citation type="submission" date="2015-03" db="EMBL/GenBank/DDBJ databases">
        <title>Genome sequence of Paenibacillus beijingensis strain DSM 24997T.</title>
        <authorList>
            <person name="Kwak Y."/>
            <person name="Shin J.-H."/>
        </authorList>
    </citation>
    <scope>NUCLEOTIDE SEQUENCE [LARGE SCALE GENOMIC DNA]</scope>
    <source>
        <strain evidence="4">DSM 24997</strain>
    </source>
</reference>